<feature type="region of interest" description="Disordered" evidence="1">
    <location>
        <begin position="116"/>
        <end position="153"/>
    </location>
</feature>
<sequence length="384" mass="44142">MDNSTHDFLHDLIVKDNNTLLDETLVIFFSDQGSDWSPINELYFKEVESRLPFLFMRLPKQLRDKYGPVFNTNTKQLITPFDIHATLVHILNGEANKTLPHGLSLLDQIPDNRDCKSASIPENLTRTDRPGKVDNHDGSTARKPSNKKDYKFKEKDLKQAKARWISLQEEDWGDDMMQKPIDEPPRRDGSTARKPSNKKDYKFKEKDLKQAKARWISLQEEDWGDDMMQKPIDEPPRRTNRELGEMCTYSRDCESGCCLLERSTKLRSCQPRAVKGEKCSNAQVKADIYVDACPCVSGYNCSEVNSETNVGEGDVEGLAKYGDDYDEAADHMCRMIEKKYHEVWSCIIGQKFGYSIEEPEPGKLMLFYIGNVNRIRVMAFVSKN</sequence>
<dbReference type="GO" id="GO:0007017">
    <property type="term" value="P:microtubule-based process"/>
    <property type="evidence" value="ECO:0007669"/>
    <property type="project" value="InterPro"/>
</dbReference>
<dbReference type="InterPro" id="IPR017850">
    <property type="entry name" value="Alkaline_phosphatase_core_sf"/>
</dbReference>
<proteinExistence type="predicted"/>
<dbReference type="GO" id="GO:0005615">
    <property type="term" value="C:extracellular space"/>
    <property type="evidence" value="ECO:0007669"/>
    <property type="project" value="TreeGrafter"/>
</dbReference>
<dbReference type="InterPro" id="IPR037177">
    <property type="entry name" value="DLC_sf"/>
</dbReference>
<dbReference type="Gene3D" id="3.40.720.10">
    <property type="entry name" value="Alkaline Phosphatase, subunit A"/>
    <property type="match status" value="1"/>
</dbReference>
<dbReference type="SUPFAM" id="SSF53649">
    <property type="entry name" value="Alkaline phosphatase-like"/>
    <property type="match status" value="1"/>
</dbReference>
<evidence type="ECO:0000256" key="1">
    <source>
        <dbReference type="SAM" id="MobiDB-lite"/>
    </source>
</evidence>
<dbReference type="GO" id="GO:0007586">
    <property type="term" value="P:digestion"/>
    <property type="evidence" value="ECO:0007669"/>
    <property type="project" value="InterPro"/>
</dbReference>
<accession>A0A7R9KH13</accession>
<feature type="compositionally biased region" description="Basic and acidic residues" evidence="1">
    <location>
        <begin position="125"/>
        <end position="153"/>
    </location>
</feature>
<dbReference type="PROSITE" id="PS51342">
    <property type="entry name" value="COLIPASE_2"/>
    <property type="match status" value="1"/>
</dbReference>
<feature type="compositionally biased region" description="Basic and acidic residues" evidence="1">
    <location>
        <begin position="176"/>
        <end position="204"/>
    </location>
</feature>
<evidence type="ECO:0000313" key="2">
    <source>
        <dbReference type="EMBL" id="CAD7622781.1"/>
    </source>
</evidence>
<dbReference type="InterPro" id="IPR004245">
    <property type="entry name" value="DUF229"/>
</dbReference>
<dbReference type="Pfam" id="PF01221">
    <property type="entry name" value="Dynein_light"/>
    <property type="match status" value="1"/>
</dbReference>
<name>A0A7R9KH13_9ACAR</name>
<feature type="region of interest" description="Disordered" evidence="1">
    <location>
        <begin position="169"/>
        <end position="204"/>
    </location>
</feature>
<dbReference type="SUPFAM" id="SSF54648">
    <property type="entry name" value="DLC"/>
    <property type="match status" value="1"/>
</dbReference>
<dbReference type="PANTHER" id="PTHR10974">
    <property type="entry name" value="FI08016P-RELATED"/>
    <property type="match status" value="1"/>
</dbReference>
<dbReference type="PANTHER" id="PTHR10974:SF9">
    <property type="entry name" value="DUF229 DOMAIN CONTAINING PROTEIN-RELATED"/>
    <property type="match status" value="1"/>
</dbReference>
<dbReference type="InterPro" id="IPR001372">
    <property type="entry name" value="Dynein_light_chain_typ-1/2"/>
</dbReference>
<dbReference type="EMBL" id="OC855854">
    <property type="protein sequence ID" value="CAD7622781.1"/>
    <property type="molecule type" value="Genomic_DNA"/>
</dbReference>
<dbReference type="GO" id="GO:0030286">
    <property type="term" value="C:dynein complex"/>
    <property type="evidence" value="ECO:0007669"/>
    <property type="project" value="InterPro"/>
</dbReference>
<protein>
    <submittedName>
        <fullName evidence="2">Uncharacterized protein</fullName>
    </submittedName>
</protein>
<evidence type="ECO:0000313" key="3">
    <source>
        <dbReference type="Proteomes" id="UP000759131"/>
    </source>
</evidence>
<dbReference type="OrthoDB" id="6487910at2759"/>
<dbReference type="GO" id="GO:0008047">
    <property type="term" value="F:enzyme activator activity"/>
    <property type="evidence" value="ECO:0007669"/>
    <property type="project" value="InterPro"/>
</dbReference>
<gene>
    <name evidence="2" type="ORF">OSB1V03_LOCUS3244</name>
</gene>
<dbReference type="Gene3D" id="3.30.740.10">
    <property type="entry name" value="Protein Inhibitor Of Neuronal Nitric Oxide Synthase"/>
    <property type="match status" value="1"/>
</dbReference>
<dbReference type="EMBL" id="CAJPIZ010001279">
    <property type="protein sequence ID" value="CAG2103211.1"/>
    <property type="molecule type" value="Genomic_DNA"/>
</dbReference>
<organism evidence="2">
    <name type="scientific">Medioppia subpectinata</name>
    <dbReference type="NCBI Taxonomy" id="1979941"/>
    <lineage>
        <taxon>Eukaryota</taxon>
        <taxon>Metazoa</taxon>
        <taxon>Ecdysozoa</taxon>
        <taxon>Arthropoda</taxon>
        <taxon>Chelicerata</taxon>
        <taxon>Arachnida</taxon>
        <taxon>Acari</taxon>
        <taxon>Acariformes</taxon>
        <taxon>Sarcoptiformes</taxon>
        <taxon>Oribatida</taxon>
        <taxon>Brachypylina</taxon>
        <taxon>Oppioidea</taxon>
        <taxon>Oppiidae</taxon>
        <taxon>Medioppia</taxon>
    </lineage>
</organism>
<dbReference type="Proteomes" id="UP000759131">
    <property type="component" value="Unassembled WGS sequence"/>
</dbReference>
<keyword evidence="3" id="KW-1185">Reference proteome</keyword>
<dbReference type="InterPro" id="IPR001981">
    <property type="entry name" value="Colipase"/>
</dbReference>
<dbReference type="AlphaFoldDB" id="A0A7R9KH13"/>
<dbReference type="Gene3D" id="2.10.80.10">
    <property type="entry name" value="Lipase, subunit A"/>
    <property type="match status" value="1"/>
</dbReference>
<reference evidence="2" key="1">
    <citation type="submission" date="2020-11" db="EMBL/GenBank/DDBJ databases">
        <authorList>
            <person name="Tran Van P."/>
        </authorList>
    </citation>
    <scope>NUCLEOTIDE SEQUENCE</scope>
</reference>
<dbReference type="Pfam" id="PF02995">
    <property type="entry name" value="DUF229"/>
    <property type="match status" value="1"/>
</dbReference>
<dbReference type="GO" id="GO:0016042">
    <property type="term" value="P:lipid catabolic process"/>
    <property type="evidence" value="ECO:0007669"/>
    <property type="project" value="InterPro"/>
</dbReference>